<evidence type="ECO:0000313" key="2">
    <source>
        <dbReference type="Proteomes" id="UP000199445"/>
    </source>
</evidence>
<name>A0A1I3RUP7_9GAMM</name>
<dbReference type="Gene3D" id="1.20.120.20">
    <property type="entry name" value="Apolipoprotein"/>
    <property type="match status" value="1"/>
</dbReference>
<keyword evidence="2" id="KW-1185">Reference proteome</keyword>
<gene>
    <name evidence="1" type="ORF">SAMN05216429_10353</name>
</gene>
<proteinExistence type="predicted"/>
<dbReference type="Proteomes" id="UP000199445">
    <property type="component" value="Unassembled WGS sequence"/>
</dbReference>
<evidence type="ECO:0000313" key="1">
    <source>
        <dbReference type="EMBL" id="SFJ49047.1"/>
    </source>
</evidence>
<sequence length="339" mass="36933">MTVMSMREGSTIDVDSLMEGFKENFNNIIDAGGDKVSDAFQEIDDFFSDRFSDLRDFGDWLKETAQDAFAKLMEEIEDGFESIGDKVNDLYNDARNWIQRSDPLTLDLDGDGLETTGIDPTNPILFDHDGDGTANATGWVKPDDGYLVLDRNENGLIDNGTELFGDSTPLLDENGEIVGQAADGFAALAAEDTNGDGIVDANDANWDKLRVWQDLNSDGKTDEGELKTLEELGIAGFHVEKEENSQILSNGNAIADLGSYIKTDGSEGALGEVTGNMADIDLADNPFYREFDDSIPLTEQAEALPNMQGTDNMCKLASTYALKNWNISGEEASSRRVAA</sequence>
<accession>A0A1I3RUP7</accession>
<dbReference type="AlphaFoldDB" id="A0A1I3RUP7"/>
<dbReference type="EMBL" id="FOSC01000003">
    <property type="protein sequence ID" value="SFJ49047.1"/>
    <property type="molecule type" value="Genomic_DNA"/>
</dbReference>
<dbReference type="PANTHER" id="PTHR39431">
    <property type="entry name" value="FRPA/C-RELATED PROTEIN"/>
    <property type="match status" value="1"/>
</dbReference>
<protein>
    <submittedName>
        <fullName evidence="1">Uncharacterized protein</fullName>
    </submittedName>
</protein>
<dbReference type="PANTHER" id="PTHR39431:SF1">
    <property type="entry name" value="FRPA_C-RELATED PROTEIN"/>
    <property type="match status" value="1"/>
</dbReference>
<organism evidence="1 2">
    <name type="scientific">Marinobacter persicus</name>
    <dbReference type="NCBI Taxonomy" id="930118"/>
    <lineage>
        <taxon>Bacteria</taxon>
        <taxon>Pseudomonadati</taxon>
        <taxon>Pseudomonadota</taxon>
        <taxon>Gammaproteobacteria</taxon>
        <taxon>Pseudomonadales</taxon>
        <taxon>Marinobacteraceae</taxon>
        <taxon>Marinobacter</taxon>
    </lineage>
</organism>
<reference evidence="1 2" key="1">
    <citation type="submission" date="2016-10" db="EMBL/GenBank/DDBJ databases">
        <authorList>
            <person name="de Groot N.N."/>
        </authorList>
    </citation>
    <scope>NUCLEOTIDE SEQUENCE [LARGE SCALE GENOMIC DNA]</scope>
    <source>
        <strain evidence="1 2">IBRC-M 10445</strain>
    </source>
</reference>